<dbReference type="OrthoDB" id="384721at2"/>
<dbReference type="EMBL" id="CP037940">
    <property type="protein sequence ID" value="QBO36903.1"/>
    <property type="molecule type" value="Genomic_DNA"/>
</dbReference>
<proteinExistence type="predicted"/>
<dbReference type="Pfam" id="PF13653">
    <property type="entry name" value="GDPD_2"/>
    <property type="match status" value="1"/>
</dbReference>
<dbReference type="RefSeq" id="WP_133363980.1">
    <property type="nucleotide sequence ID" value="NZ_CP037940.1"/>
</dbReference>
<accession>A0A4P6YVW7</accession>
<evidence type="ECO:0000313" key="2">
    <source>
        <dbReference type="EMBL" id="QBO36903.1"/>
    </source>
</evidence>
<name>A0A4P6YVW7_9LACO</name>
<dbReference type="InterPro" id="IPR017946">
    <property type="entry name" value="PLC-like_Pdiesterase_TIM-brl"/>
</dbReference>
<dbReference type="GO" id="GO:0006629">
    <property type="term" value="P:lipid metabolic process"/>
    <property type="evidence" value="ECO:0007669"/>
    <property type="project" value="InterPro"/>
</dbReference>
<sequence length="246" mass="28882">MMETQIFAHRGARRKAPENTIPAYLKALETEEIDGLEIDVHLTKDNQLVVIHDEKLERTTNGHGLVGDYTLAELQALDAGSYFSPEFAGTKIPSLDEVLTFLQVQHFHKILLIEVKTDHVEYPGIEQRLLDKIAEYHVTYPVIYQSFNLDTLQRLHDLDDTLAIDALTYTPRWRLWKLQRQRVIEYIHPDNRWFMNKIYWWGKHPRTRPWTVNKKAEMRKVFQAKLPGIITDELDLAVQLRKEIQG</sequence>
<keyword evidence="3" id="KW-1185">Reference proteome</keyword>
<feature type="domain" description="GP-PDE" evidence="1">
    <location>
        <begin position="4"/>
        <end position="241"/>
    </location>
</feature>
<reference evidence="3" key="1">
    <citation type="submission" date="2019-03" db="EMBL/GenBank/DDBJ databases">
        <title>Weissella sp. 26KH-42 Genome sequencing.</title>
        <authorList>
            <person name="Heo J."/>
            <person name="Kim S.-J."/>
            <person name="Kim J.-S."/>
            <person name="Hong S.-B."/>
            <person name="Kwon S.-W."/>
        </authorList>
    </citation>
    <scope>NUCLEOTIDE SEQUENCE [LARGE SCALE GENOMIC DNA]</scope>
    <source>
        <strain evidence="3">26KH-42</strain>
    </source>
</reference>
<dbReference type="SUPFAM" id="SSF51695">
    <property type="entry name" value="PLC-like phosphodiesterases"/>
    <property type="match status" value="1"/>
</dbReference>
<dbReference type="Gene3D" id="3.20.20.190">
    <property type="entry name" value="Phosphatidylinositol (PI) phosphodiesterase"/>
    <property type="match status" value="1"/>
</dbReference>
<dbReference type="PANTHER" id="PTHR46211">
    <property type="entry name" value="GLYCEROPHOSPHORYL DIESTER PHOSPHODIESTERASE"/>
    <property type="match status" value="1"/>
</dbReference>
<protein>
    <submittedName>
        <fullName evidence="2">Glycerophosphodiester phosphodiesterase</fullName>
    </submittedName>
</protein>
<dbReference type="Pfam" id="PF03009">
    <property type="entry name" value="GDPD"/>
    <property type="match status" value="1"/>
</dbReference>
<dbReference type="InterPro" id="IPR030395">
    <property type="entry name" value="GP_PDE_dom"/>
</dbReference>
<dbReference type="AlphaFoldDB" id="A0A4P6YVW7"/>
<organism evidence="2 3">
    <name type="scientific">Periweissella cryptocerci</name>
    <dbReference type="NCBI Taxonomy" id="2506420"/>
    <lineage>
        <taxon>Bacteria</taxon>
        <taxon>Bacillati</taxon>
        <taxon>Bacillota</taxon>
        <taxon>Bacilli</taxon>
        <taxon>Lactobacillales</taxon>
        <taxon>Lactobacillaceae</taxon>
        <taxon>Periweissella</taxon>
    </lineage>
</organism>
<dbReference type="PANTHER" id="PTHR46211:SF1">
    <property type="entry name" value="GLYCEROPHOSPHODIESTER PHOSPHODIESTERASE, CYTOPLASMIC"/>
    <property type="match status" value="1"/>
</dbReference>
<dbReference type="KEGG" id="wei:EQG49_10840"/>
<dbReference type="Proteomes" id="UP000292886">
    <property type="component" value="Chromosome"/>
</dbReference>
<evidence type="ECO:0000259" key="1">
    <source>
        <dbReference type="PROSITE" id="PS51704"/>
    </source>
</evidence>
<dbReference type="PROSITE" id="PS51704">
    <property type="entry name" value="GP_PDE"/>
    <property type="match status" value="1"/>
</dbReference>
<dbReference type="GO" id="GO:0008081">
    <property type="term" value="F:phosphoric diester hydrolase activity"/>
    <property type="evidence" value="ECO:0007669"/>
    <property type="project" value="InterPro"/>
</dbReference>
<evidence type="ECO:0000313" key="3">
    <source>
        <dbReference type="Proteomes" id="UP000292886"/>
    </source>
</evidence>
<gene>
    <name evidence="2" type="ORF">EQG49_10840</name>
</gene>